<dbReference type="Proteomes" id="UP000663848">
    <property type="component" value="Unassembled WGS sequence"/>
</dbReference>
<dbReference type="InterPro" id="IPR058912">
    <property type="entry name" value="HTH_animal"/>
</dbReference>
<dbReference type="AlphaFoldDB" id="A0A821LP89"/>
<evidence type="ECO:0000313" key="2">
    <source>
        <dbReference type="EMBL" id="CAF4753789.1"/>
    </source>
</evidence>
<dbReference type="InterPro" id="IPR000477">
    <property type="entry name" value="RT_dom"/>
</dbReference>
<sequence length="481" mass="56535">MLHRRHDIPENALKIKQFSNNLITMFNDRYTSLLSYLDTYRSRNEMILVHSIKRKLRQTSNIIRVTDKSRVFHVDSTIHYEEKVKQYQIKTNACVELSSNPLMDTFNKAVRLFNDLRAKEKIPEWQYKKMMPKKDEIKLAYLYFIPKSHKEGTPLRPIVSGIYAPATGISKMLDKLKRPLFDQYVKQTTIIDGVHLIRQLHKYVSLDLLKPSTYLCTFDITDLYTMLPQEEAIAILKTFLLQFGHTHVRHMTIDAIESLARIVLIENVFTYNDKYYRQIEGGTMGSPFTLTLANIFMWHWEQKLVEKQKSFNELYGRYIDDISMTSNDSVEYLRQMLSTANEYHTNIKLTSEIDSAEPYILPFKSDHPRHYFGNITRTSLCRAIRYSSTLQEFNYERRYIKLMLLYNGKIYSTSIRKPIFETFHQTTSFSQMIHDENKYLTVRGGLLLKATPGEHARAARIATEIDRNKSTTCIDPSVNYN</sequence>
<gene>
    <name evidence="2" type="ORF">QYT958_LOCUS21168</name>
</gene>
<organism evidence="2 3">
    <name type="scientific">Rotaria socialis</name>
    <dbReference type="NCBI Taxonomy" id="392032"/>
    <lineage>
        <taxon>Eukaryota</taxon>
        <taxon>Metazoa</taxon>
        <taxon>Spiralia</taxon>
        <taxon>Gnathifera</taxon>
        <taxon>Rotifera</taxon>
        <taxon>Eurotatoria</taxon>
        <taxon>Bdelloidea</taxon>
        <taxon>Philodinida</taxon>
        <taxon>Philodinidae</taxon>
        <taxon>Rotaria</taxon>
    </lineage>
</organism>
<comment type="caution">
    <text evidence="2">The sequence shown here is derived from an EMBL/GenBank/DDBJ whole genome shotgun (WGS) entry which is preliminary data.</text>
</comment>
<dbReference type="PANTHER" id="PTHR21301:SF10">
    <property type="entry name" value="REVERSE TRANSCRIPTASE DOMAIN-CONTAINING PROTEIN"/>
    <property type="match status" value="1"/>
</dbReference>
<dbReference type="Pfam" id="PF26215">
    <property type="entry name" value="HTH_animal"/>
    <property type="match status" value="1"/>
</dbReference>
<dbReference type="PROSITE" id="PS50878">
    <property type="entry name" value="RT_POL"/>
    <property type="match status" value="1"/>
</dbReference>
<dbReference type="PANTHER" id="PTHR21301">
    <property type="entry name" value="REVERSE TRANSCRIPTASE"/>
    <property type="match status" value="1"/>
</dbReference>
<accession>A0A821LP89</accession>
<evidence type="ECO:0000259" key="1">
    <source>
        <dbReference type="PROSITE" id="PS50878"/>
    </source>
</evidence>
<feature type="domain" description="Reverse transcriptase" evidence="1">
    <location>
        <begin position="126"/>
        <end position="376"/>
    </location>
</feature>
<evidence type="ECO:0000313" key="3">
    <source>
        <dbReference type="Proteomes" id="UP000663848"/>
    </source>
</evidence>
<proteinExistence type="predicted"/>
<protein>
    <recommendedName>
        <fullName evidence="1">Reverse transcriptase domain-containing protein</fullName>
    </recommendedName>
</protein>
<dbReference type="EMBL" id="CAJOBR010003816">
    <property type="protein sequence ID" value="CAF4753789.1"/>
    <property type="molecule type" value="Genomic_DNA"/>
</dbReference>
<reference evidence="2" key="1">
    <citation type="submission" date="2021-02" db="EMBL/GenBank/DDBJ databases">
        <authorList>
            <person name="Nowell W R."/>
        </authorList>
    </citation>
    <scope>NUCLEOTIDE SEQUENCE</scope>
</reference>
<name>A0A821LP89_9BILA</name>